<dbReference type="InterPro" id="IPR036568">
    <property type="entry name" value="GGCT-like_sf"/>
</dbReference>
<keyword evidence="4" id="KW-1185">Reference proteome</keyword>
<reference evidence="3 4" key="1">
    <citation type="submission" date="2016-03" db="EMBL/GenBank/DDBJ databases">
        <title>Genome sequence of Nesiotobacter sp. nov., a moderately halophilic alphaproteobacterium isolated from the Yellow Sea, China.</title>
        <authorList>
            <person name="Zhang G."/>
            <person name="Zhang R."/>
        </authorList>
    </citation>
    <scope>NUCLEOTIDE SEQUENCE [LARGE SCALE GENOMIC DNA]</scope>
    <source>
        <strain evidence="3 4">WB1-6</strain>
    </source>
</reference>
<organism evidence="3 4">
    <name type="scientific">Pseudovibrio exalbescens</name>
    <dbReference type="NCBI Taxonomy" id="197461"/>
    <lineage>
        <taxon>Bacteria</taxon>
        <taxon>Pseudomonadati</taxon>
        <taxon>Pseudomonadota</taxon>
        <taxon>Alphaproteobacteria</taxon>
        <taxon>Hyphomicrobiales</taxon>
        <taxon>Stappiaceae</taxon>
        <taxon>Pseudovibrio</taxon>
    </lineage>
</organism>
<dbReference type="EMBL" id="LVVZ01000014">
    <property type="protein sequence ID" value="OKL44640.1"/>
    <property type="molecule type" value="Genomic_DNA"/>
</dbReference>
<protein>
    <recommendedName>
        <fullName evidence="1">glutathione-specific gamma-glutamylcyclotransferase</fullName>
        <ecNumber evidence="1">4.3.2.7</ecNumber>
    </recommendedName>
</protein>
<keyword evidence="3" id="KW-0808">Transferase</keyword>
<dbReference type="CDD" id="cd06661">
    <property type="entry name" value="GGCT_like"/>
    <property type="match status" value="1"/>
</dbReference>
<dbReference type="STRING" id="197461.A3843_09740"/>
<evidence type="ECO:0000313" key="3">
    <source>
        <dbReference type="EMBL" id="OKL44640.1"/>
    </source>
</evidence>
<evidence type="ECO:0000313" key="4">
    <source>
        <dbReference type="Proteomes" id="UP000185783"/>
    </source>
</evidence>
<dbReference type="Pfam" id="PF04752">
    <property type="entry name" value="ChaC"/>
    <property type="match status" value="1"/>
</dbReference>
<dbReference type="AlphaFoldDB" id="A0A1U7JIR4"/>
<sequence>MRDLWVFGYGSLIWRPGFEYEEAVPALVRGVHRSLCVYSWVHRGTQEQPGLVFGLDRGGSCRGMAFRVAGQNRERTIAYLREREQATMVYRETVRGVELDGRPHDPVEALTYVADRTHPQYAGALPRERQLEIVLSACGQSGPNPEYVVNTAQHLHHLGIHDRDLEWLEKQLIAHRNKTATN</sequence>
<gene>
    <name evidence="3" type="ORF">A3843_09740</name>
</gene>
<dbReference type="OrthoDB" id="9795692at2"/>
<dbReference type="GO" id="GO:0005737">
    <property type="term" value="C:cytoplasm"/>
    <property type="evidence" value="ECO:0007669"/>
    <property type="project" value="TreeGrafter"/>
</dbReference>
<dbReference type="GO" id="GO:0016740">
    <property type="term" value="F:transferase activity"/>
    <property type="evidence" value="ECO:0007669"/>
    <property type="project" value="UniProtKB-KW"/>
</dbReference>
<keyword evidence="2" id="KW-0456">Lyase</keyword>
<proteinExistence type="predicted"/>
<dbReference type="Proteomes" id="UP000185783">
    <property type="component" value="Unassembled WGS sequence"/>
</dbReference>
<dbReference type="Gene3D" id="3.10.490.10">
    <property type="entry name" value="Gamma-glutamyl cyclotransferase-like"/>
    <property type="match status" value="1"/>
</dbReference>
<evidence type="ECO:0000256" key="2">
    <source>
        <dbReference type="ARBA" id="ARBA00023239"/>
    </source>
</evidence>
<dbReference type="InterPro" id="IPR006840">
    <property type="entry name" value="ChaC"/>
</dbReference>
<dbReference type="PANTHER" id="PTHR12192:SF2">
    <property type="entry name" value="GLUTATHIONE-SPECIFIC GAMMA-GLUTAMYLCYCLOTRANSFERASE 2"/>
    <property type="match status" value="1"/>
</dbReference>
<dbReference type="PANTHER" id="PTHR12192">
    <property type="entry name" value="CATION TRANSPORT PROTEIN CHAC-RELATED"/>
    <property type="match status" value="1"/>
</dbReference>
<dbReference type="SUPFAM" id="SSF110857">
    <property type="entry name" value="Gamma-glutamyl cyclotransferase-like"/>
    <property type="match status" value="1"/>
</dbReference>
<name>A0A1U7JIR4_9HYPH</name>
<dbReference type="GO" id="GO:0061928">
    <property type="term" value="F:glutathione specific gamma-glutamylcyclotransferase activity"/>
    <property type="evidence" value="ECO:0007669"/>
    <property type="project" value="UniProtKB-EC"/>
</dbReference>
<comment type="caution">
    <text evidence="3">The sequence shown here is derived from an EMBL/GenBank/DDBJ whole genome shotgun (WGS) entry which is preliminary data.</text>
</comment>
<dbReference type="RefSeq" id="WP_036488327.1">
    <property type="nucleotide sequence ID" value="NZ_LVVZ01000014.1"/>
</dbReference>
<dbReference type="EC" id="4.3.2.7" evidence="1"/>
<dbReference type="GO" id="GO:0006751">
    <property type="term" value="P:glutathione catabolic process"/>
    <property type="evidence" value="ECO:0007669"/>
    <property type="project" value="InterPro"/>
</dbReference>
<evidence type="ECO:0000256" key="1">
    <source>
        <dbReference type="ARBA" id="ARBA00012344"/>
    </source>
</evidence>
<dbReference type="InterPro" id="IPR013024">
    <property type="entry name" value="GGCT-like"/>
</dbReference>
<accession>A0A1U7JIR4</accession>